<dbReference type="EMBL" id="CP014869">
    <property type="protein sequence ID" value="AMT92989.1"/>
    <property type="molecule type" value="Genomic_DNA"/>
</dbReference>
<keyword evidence="4" id="KW-1003">Cell membrane</keyword>
<dbReference type="GO" id="GO:0005886">
    <property type="term" value="C:plasma membrane"/>
    <property type="evidence" value="ECO:0007669"/>
    <property type="project" value="UniProtKB-SubCell"/>
</dbReference>
<reference evidence="11 12" key="1">
    <citation type="submission" date="2014-11" db="EMBL/GenBank/DDBJ databases">
        <title>Draft Genome Sequence of Brevibacterium linens AE038-8.</title>
        <authorList>
            <person name="Maizel D."/>
            <person name="Utturkar S.M."/>
            <person name="Brown S.D."/>
            <person name="Ferrero M."/>
            <person name="Rosen B.P."/>
        </authorList>
    </citation>
    <scope>NUCLEOTIDE SEQUENCE [LARGE SCALE GENOMIC DNA]</scope>
    <source>
        <strain evidence="11 12">AE038-8</strain>
    </source>
</reference>
<name>A0A0B9A3F5_BRELN</name>
<comment type="subcellular location">
    <subcellularLocation>
        <location evidence="1 8">Cell membrane</location>
        <topology evidence="1 8">Multi-pass membrane protein</topology>
    </subcellularLocation>
</comment>
<feature type="transmembrane region" description="Helical" evidence="8">
    <location>
        <begin position="77"/>
        <end position="96"/>
    </location>
</feature>
<dbReference type="InterPro" id="IPR051789">
    <property type="entry name" value="Bact_Polyamine_Transport"/>
</dbReference>
<evidence type="ECO:0000313" key="11">
    <source>
        <dbReference type="EMBL" id="KHS53322.1"/>
    </source>
</evidence>
<evidence type="ECO:0000256" key="1">
    <source>
        <dbReference type="ARBA" id="ARBA00004651"/>
    </source>
</evidence>
<reference evidence="13" key="3">
    <citation type="submission" date="2016-03" db="EMBL/GenBank/DDBJ databases">
        <authorList>
            <person name="Ploux O."/>
        </authorList>
    </citation>
    <scope>NUCLEOTIDE SEQUENCE [LARGE SCALE GENOMIC DNA]</scope>
    <source>
        <strain evidence="13">BS258</strain>
    </source>
</reference>
<protein>
    <submittedName>
        <fullName evidence="11">ABC-type transporter, integral membrane subunit</fullName>
    </submittedName>
    <submittedName>
        <fullName evidence="10">Spermidine/putrescine ABC transporter permease</fullName>
    </submittedName>
</protein>
<dbReference type="InterPro" id="IPR000515">
    <property type="entry name" value="MetI-like"/>
</dbReference>
<dbReference type="AlphaFoldDB" id="A0A0B9A3F5"/>
<feature type="transmembrane region" description="Helical" evidence="8">
    <location>
        <begin position="15"/>
        <end position="40"/>
    </location>
</feature>
<evidence type="ECO:0000256" key="5">
    <source>
        <dbReference type="ARBA" id="ARBA00022692"/>
    </source>
</evidence>
<evidence type="ECO:0000313" key="13">
    <source>
        <dbReference type="Proteomes" id="UP000075950"/>
    </source>
</evidence>
<dbReference type="CDD" id="cd06261">
    <property type="entry name" value="TM_PBP2"/>
    <property type="match status" value="1"/>
</dbReference>
<dbReference type="PATRIC" id="fig|1703.6.peg.1153"/>
<dbReference type="PROSITE" id="PS50928">
    <property type="entry name" value="ABC_TM1"/>
    <property type="match status" value="1"/>
</dbReference>
<feature type="transmembrane region" description="Helical" evidence="8">
    <location>
        <begin position="147"/>
        <end position="166"/>
    </location>
</feature>
<dbReference type="EMBL" id="JTJZ01000016">
    <property type="protein sequence ID" value="KHS53322.1"/>
    <property type="molecule type" value="Genomic_DNA"/>
</dbReference>
<keyword evidence="12" id="KW-1185">Reference proteome</keyword>
<proteinExistence type="inferred from homology"/>
<dbReference type="GO" id="GO:0055085">
    <property type="term" value="P:transmembrane transport"/>
    <property type="evidence" value="ECO:0007669"/>
    <property type="project" value="InterPro"/>
</dbReference>
<evidence type="ECO:0000256" key="3">
    <source>
        <dbReference type="ARBA" id="ARBA00022448"/>
    </source>
</evidence>
<accession>A0A0B9A3F5</accession>
<dbReference type="InterPro" id="IPR035906">
    <property type="entry name" value="MetI-like_sf"/>
</dbReference>
<dbReference type="PANTHER" id="PTHR43848:SF2">
    <property type="entry name" value="PUTRESCINE TRANSPORT SYSTEM PERMEASE PROTEIN POTI"/>
    <property type="match status" value="1"/>
</dbReference>
<dbReference type="RefSeq" id="WP_039208100.1">
    <property type="nucleotide sequence ID" value="NZ_CP014869.1"/>
</dbReference>
<feature type="transmembrane region" description="Helical" evidence="8">
    <location>
        <begin position="249"/>
        <end position="271"/>
    </location>
</feature>
<feature type="transmembrane region" description="Helical" evidence="8">
    <location>
        <begin position="195"/>
        <end position="214"/>
    </location>
</feature>
<keyword evidence="5 8" id="KW-0812">Transmembrane</keyword>
<dbReference type="Pfam" id="PF00528">
    <property type="entry name" value="BPD_transp_1"/>
    <property type="match status" value="1"/>
</dbReference>
<keyword evidence="6 8" id="KW-1133">Transmembrane helix</keyword>
<evidence type="ECO:0000256" key="6">
    <source>
        <dbReference type="ARBA" id="ARBA00022989"/>
    </source>
</evidence>
<dbReference type="STRING" id="1703.BLSMQ_0675"/>
<dbReference type="PANTHER" id="PTHR43848">
    <property type="entry name" value="PUTRESCINE TRANSPORT SYSTEM PERMEASE PROTEIN POTI"/>
    <property type="match status" value="1"/>
</dbReference>
<evidence type="ECO:0000256" key="8">
    <source>
        <dbReference type="RuleBase" id="RU363032"/>
    </source>
</evidence>
<dbReference type="Gene3D" id="1.10.3720.10">
    <property type="entry name" value="MetI-like"/>
    <property type="match status" value="1"/>
</dbReference>
<evidence type="ECO:0000256" key="2">
    <source>
        <dbReference type="ARBA" id="ARBA00007069"/>
    </source>
</evidence>
<dbReference type="OrthoDB" id="9810794at2"/>
<reference evidence="10" key="2">
    <citation type="submission" date="2016-03" db="EMBL/GenBank/DDBJ databases">
        <authorList>
            <person name="Zhu Y."/>
            <person name="Sun C."/>
        </authorList>
    </citation>
    <scope>NUCLEOTIDE SEQUENCE</scope>
    <source>
        <strain evidence="10">BS258</strain>
    </source>
</reference>
<sequence length="287" mass="30525">MAKKNTFARRTPTDIALHVWGIIVFIYLFVPIAVIIAYSFNNGKVLANFRGFGLHAYISGINNDIIISSIVTSLQAAVGTAIVSTVFGTLGGVALARAPKGAWWALGLTAILGLTLVTPEIVDGVSFLPWFVTVGVDWGITPLNNGLVRLIISHAMFSMAIVTFIVRARLAGIDTQLEDAAADLGATPWNRFKDITLPIAAPGILAGALMSFTISLDNTILSSFVQQPGYTPWPVYIFSAVRVALRPEVAAMSTVMFVLTLAALGFVGFVLRKAGGNATEIIKTMAA</sequence>
<evidence type="ECO:0000313" key="12">
    <source>
        <dbReference type="Proteomes" id="UP000031488"/>
    </source>
</evidence>
<evidence type="ECO:0000259" key="9">
    <source>
        <dbReference type="PROSITE" id="PS50928"/>
    </source>
</evidence>
<dbReference type="KEGG" id="bly:A2T55_03655"/>
<dbReference type="SUPFAM" id="SSF161098">
    <property type="entry name" value="MetI-like"/>
    <property type="match status" value="1"/>
</dbReference>
<gene>
    <name evidence="10" type="ORF">A2T55_03655</name>
    <name evidence="11" type="ORF">AE0388_1265</name>
</gene>
<dbReference type="Proteomes" id="UP000031488">
    <property type="component" value="Unassembled WGS sequence"/>
</dbReference>
<dbReference type="Proteomes" id="UP000075950">
    <property type="component" value="Chromosome"/>
</dbReference>
<feature type="transmembrane region" description="Helical" evidence="8">
    <location>
        <begin position="103"/>
        <end position="122"/>
    </location>
</feature>
<evidence type="ECO:0000313" key="10">
    <source>
        <dbReference type="EMBL" id="AMT92989.1"/>
    </source>
</evidence>
<accession>A0A142NKW9</accession>
<keyword evidence="7 8" id="KW-0472">Membrane</keyword>
<comment type="similarity">
    <text evidence="2">Belongs to the binding-protein-dependent transport system permease family. CysTW subfamily.</text>
</comment>
<feature type="domain" description="ABC transmembrane type-1" evidence="9">
    <location>
        <begin position="70"/>
        <end position="267"/>
    </location>
</feature>
<keyword evidence="3 8" id="KW-0813">Transport</keyword>
<evidence type="ECO:0000256" key="7">
    <source>
        <dbReference type="ARBA" id="ARBA00023136"/>
    </source>
</evidence>
<organism evidence="11 12">
    <name type="scientific">Brevibacterium linens</name>
    <dbReference type="NCBI Taxonomy" id="1703"/>
    <lineage>
        <taxon>Bacteria</taxon>
        <taxon>Bacillati</taxon>
        <taxon>Actinomycetota</taxon>
        <taxon>Actinomycetes</taxon>
        <taxon>Micrococcales</taxon>
        <taxon>Brevibacteriaceae</taxon>
        <taxon>Brevibacterium</taxon>
    </lineage>
</organism>
<evidence type="ECO:0000256" key="4">
    <source>
        <dbReference type="ARBA" id="ARBA00022475"/>
    </source>
</evidence>